<evidence type="ECO:0000313" key="3">
    <source>
        <dbReference type="Proteomes" id="UP000241639"/>
    </source>
</evidence>
<proteinExistence type="predicted"/>
<dbReference type="AlphaFoldDB" id="A0A2T4Z9U9"/>
<organism evidence="2 3">
    <name type="scientific">Desmospora activa DSM 45169</name>
    <dbReference type="NCBI Taxonomy" id="1121389"/>
    <lineage>
        <taxon>Bacteria</taxon>
        <taxon>Bacillati</taxon>
        <taxon>Bacillota</taxon>
        <taxon>Bacilli</taxon>
        <taxon>Bacillales</taxon>
        <taxon>Thermoactinomycetaceae</taxon>
        <taxon>Desmospora</taxon>
    </lineage>
</organism>
<protein>
    <submittedName>
        <fullName evidence="2">Uncharacterized protein</fullName>
    </submittedName>
</protein>
<sequence length="87" mass="9656">MGSLREPVVAANRCPQWVEHSRVVRLNPSRPDRRSVISGFPRANPQRPAAVKPGQMRVATRPFVPHFPTGGVRSKGFLYRAKGGEKP</sequence>
<name>A0A2T4Z9U9_9BACL</name>
<reference evidence="2 3" key="1">
    <citation type="submission" date="2018-04" db="EMBL/GenBank/DDBJ databases">
        <title>Genomic Encyclopedia of Archaeal and Bacterial Type Strains, Phase II (KMG-II): from individual species to whole genera.</title>
        <authorList>
            <person name="Goeker M."/>
        </authorList>
    </citation>
    <scope>NUCLEOTIDE SEQUENCE [LARGE SCALE GENOMIC DNA]</scope>
    <source>
        <strain evidence="2 3">DSM 45169</strain>
    </source>
</reference>
<accession>A0A2T4Z9U9</accession>
<feature type="region of interest" description="Disordered" evidence="1">
    <location>
        <begin position="34"/>
        <end position="57"/>
    </location>
</feature>
<keyword evidence="3" id="KW-1185">Reference proteome</keyword>
<gene>
    <name evidence="2" type="ORF">C8J48_1230</name>
</gene>
<dbReference type="Proteomes" id="UP000241639">
    <property type="component" value="Unassembled WGS sequence"/>
</dbReference>
<evidence type="ECO:0000256" key="1">
    <source>
        <dbReference type="SAM" id="MobiDB-lite"/>
    </source>
</evidence>
<evidence type="ECO:0000313" key="2">
    <source>
        <dbReference type="EMBL" id="PTM58645.1"/>
    </source>
</evidence>
<comment type="caution">
    <text evidence="2">The sequence shown here is derived from an EMBL/GenBank/DDBJ whole genome shotgun (WGS) entry which is preliminary data.</text>
</comment>
<dbReference type="EMBL" id="PZZP01000001">
    <property type="protein sequence ID" value="PTM58645.1"/>
    <property type="molecule type" value="Genomic_DNA"/>
</dbReference>